<evidence type="ECO:0000313" key="1">
    <source>
        <dbReference type="EMBL" id="WAQ80641.1"/>
    </source>
</evidence>
<name>A0A9E9JNA5_9CALI</name>
<organism evidence="1">
    <name type="scientific">Fish-associated calicivirus</name>
    <dbReference type="NCBI Taxonomy" id="3003964"/>
    <lineage>
        <taxon>Viruses</taxon>
        <taxon>Riboviria</taxon>
        <taxon>Orthornavirae</taxon>
        <taxon>Pisuviricota</taxon>
        <taxon>Pisoniviricetes</taxon>
        <taxon>Picornavirales</taxon>
        <taxon>Caliciviridae</taxon>
    </lineage>
</organism>
<reference evidence="1" key="1">
    <citation type="submission" date="2022-11" db="EMBL/GenBank/DDBJ databases">
        <title>Viral composition of fish in Lhasa River revealed by metagenomics.</title>
        <authorList>
            <person name="Xi Y."/>
            <person name="Zhang W."/>
        </authorList>
    </citation>
    <scope>NUCLEOTIDE SEQUENCE</scope>
    <source>
        <strain evidence="1">Ft105cal</strain>
    </source>
</reference>
<dbReference type="EMBL" id="OP933700">
    <property type="protein sequence ID" value="WAQ80641.1"/>
    <property type="molecule type" value="Genomic_RNA"/>
</dbReference>
<proteinExistence type="predicted"/>
<protein>
    <submittedName>
        <fullName evidence="1">VP2 protein</fullName>
    </submittedName>
</protein>
<accession>A0A9E9JNA5</accession>
<sequence length="121" mass="12549">MAGIAGAAGIGIITSIIDAATSLGVAGIQQQATLETQARDFGFRRGIIREHQEALGKSGLPGFIAYGGASHGLLEPYKVSIAAGSHVGKSSIINNSFGHVPNQFGNYRRTSSGPAMIVRKR</sequence>